<evidence type="ECO:0000313" key="2">
    <source>
        <dbReference type="EMBL" id="MPM41498.1"/>
    </source>
</evidence>
<organism evidence="2">
    <name type="scientific">bioreactor metagenome</name>
    <dbReference type="NCBI Taxonomy" id="1076179"/>
    <lineage>
        <taxon>unclassified sequences</taxon>
        <taxon>metagenomes</taxon>
        <taxon>ecological metagenomes</taxon>
    </lineage>
</organism>
<sequence length="87" mass="9637">MSRSGPGGHGDPLHHGREGTVDADLLKGNHPRGIDEEHGGPDPPEEKQKGRRYDQDEDVPPPFRYGPLRRAVPDGKPSVLVRILLFR</sequence>
<reference evidence="2" key="1">
    <citation type="submission" date="2019-08" db="EMBL/GenBank/DDBJ databases">
        <authorList>
            <person name="Kucharzyk K."/>
            <person name="Murdoch R.W."/>
            <person name="Higgins S."/>
            <person name="Loffler F."/>
        </authorList>
    </citation>
    <scope>NUCLEOTIDE SEQUENCE</scope>
</reference>
<dbReference type="EMBL" id="VSSQ01009393">
    <property type="protein sequence ID" value="MPM41498.1"/>
    <property type="molecule type" value="Genomic_DNA"/>
</dbReference>
<proteinExistence type="predicted"/>
<protein>
    <submittedName>
        <fullName evidence="2">Uncharacterized protein</fullName>
    </submittedName>
</protein>
<evidence type="ECO:0000256" key="1">
    <source>
        <dbReference type="SAM" id="MobiDB-lite"/>
    </source>
</evidence>
<accession>A0A644ZMA6</accession>
<feature type="region of interest" description="Disordered" evidence="1">
    <location>
        <begin position="1"/>
        <end position="72"/>
    </location>
</feature>
<comment type="caution">
    <text evidence="2">The sequence shown here is derived from an EMBL/GenBank/DDBJ whole genome shotgun (WGS) entry which is preliminary data.</text>
</comment>
<feature type="compositionally biased region" description="Basic and acidic residues" evidence="1">
    <location>
        <begin position="11"/>
        <end position="54"/>
    </location>
</feature>
<name>A0A644ZMA6_9ZZZZ</name>
<feature type="compositionally biased region" description="Gly residues" evidence="1">
    <location>
        <begin position="1"/>
        <end position="10"/>
    </location>
</feature>
<dbReference type="AlphaFoldDB" id="A0A644ZMA6"/>
<gene>
    <name evidence="2" type="ORF">SDC9_88153</name>
</gene>